<keyword evidence="7" id="KW-0964">Secreted</keyword>
<dbReference type="PROSITE" id="PS51233">
    <property type="entry name" value="VWFD"/>
    <property type="match status" value="1"/>
</dbReference>
<dbReference type="InterPro" id="IPR005533">
    <property type="entry name" value="AMOP_dom"/>
</dbReference>
<evidence type="ECO:0000256" key="12">
    <source>
        <dbReference type="ARBA" id="ARBA00023180"/>
    </source>
</evidence>
<keyword evidence="5" id="KW-0732">Signal</keyword>
<keyword evidence="3 13" id="KW-0245">EGF-like domain</keyword>
<keyword evidence="8" id="KW-0130">Cell adhesion</keyword>
<dbReference type="SMART" id="SM00179">
    <property type="entry name" value="EGF_CA"/>
    <property type="match status" value="14"/>
</dbReference>
<dbReference type="Pfam" id="PF23263">
    <property type="entry name" value="C8-3_MUC4"/>
    <property type="match status" value="1"/>
</dbReference>
<feature type="domain" description="EGF-like" evidence="17">
    <location>
        <begin position="1370"/>
        <end position="1412"/>
    </location>
</feature>
<keyword evidence="21" id="KW-1185">Reference proteome</keyword>
<dbReference type="InterPro" id="IPR000033">
    <property type="entry name" value="LDLR_classB_rpt"/>
</dbReference>
<feature type="domain" description="EGF-like" evidence="17">
    <location>
        <begin position="331"/>
        <end position="367"/>
    </location>
</feature>
<dbReference type="FunFam" id="2.10.25.10:FF:000119">
    <property type="entry name" value="vitamin K-dependent protein S"/>
    <property type="match status" value="1"/>
</dbReference>
<dbReference type="CDD" id="cd00054">
    <property type="entry name" value="EGF_CA"/>
    <property type="match status" value="8"/>
</dbReference>
<keyword evidence="9 16" id="KW-1133">Transmembrane helix</keyword>
<dbReference type="SUPFAM" id="SSF63825">
    <property type="entry name" value="YWTD domain"/>
    <property type="match status" value="1"/>
</dbReference>
<dbReference type="Pfam" id="PF00008">
    <property type="entry name" value="EGF"/>
    <property type="match status" value="1"/>
</dbReference>
<dbReference type="Gene3D" id="2.120.10.30">
    <property type="entry name" value="TolB, C-terminal domain"/>
    <property type="match status" value="1"/>
</dbReference>
<dbReference type="Gene3D" id="2.10.25.10">
    <property type="entry name" value="Laminin"/>
    <property type="match status" value="14"/>
</dbReference>
<feature type="domain" description="EGF-like" evidence="17">
    <location>
        <begin position="1540"/>
        <end position="1582"/>
    </location>
</feature>
<feature type="transmembrane region" description="Helical" evidence="16">
    <location>
        <begin position="2045"/>
        <end position="2071"/>
    </location>
</feature>
<evidence type="ECO:0000256" key="15">
    <source>
        <dbReference type="SAM" id="MobiDB-lite"/>
    </source>
</evidence>
<dbReference type="PROSITE" id="PS00010">
    <property type="entry name" value="ASX_HYDROXYL"/>
    <property type="match status" value="7"/>
</dbReference>
<feature type="repeat" description="LDL-receptor class B" evidence="14">
    <location>
        <begin position="113"/>
        <end position="156"/>
    </location>
</feature>
<evidence type="ECO:0000256" key="2">
    <source>
        <dbReference type="ARBA" id="ARBA00004370"/>
    </source>
</evidence>
<dbReference type="Pfam" id="PF07645">
    <property type="entry name" value="EGF_CA"/>
    <property type="match status" value="9"/>
</dbReference>
<keyword evidence="4 16" id="KW-0812">Transmembrane</keyword>
<comment type="caution">
    <text evidence="20">The sequence shown here is derived from an EMBL/GenBank/DDBJ whole genome shotgun (WGS) entry which is preliminary data.</text>
</comment>
<protein>
    <submittedName>
        <fullName evidence="20">Uncharacterized protein</fullName>
    </submittedName>
</protein>
<dbReference type="InterPro" id="IPR000152">
    <property type="entry name" value="EGF-type_Asp/Asn_hydroxyl_site"/>
</dbReference>
<dbReference type="Pfam" id="PF06119">
    <property type="entry name" value="NIDO"/>
    <property type="match status" value="1"/>
</dbReference>
<evidence type="ECO:0000259" key="18">
    <source>
        <dbReference type="PROSITE" id="PS50856"/>
    </source>
</evidence>
<organism evidence="20 21">
    <name type="scientific">Sinanodonta woodiana</name>
    <name type="common">Chinese pond mussel</name>
    <name type="synonym">Anodonta woodiana</name>
    <dbReference type="NCBI Taxonomy" id="1069815"/>
    <lineage>
        <taxon>Eukaryota</taxon>
        <taxon>Metazoa</taxon>
        <taxon>Spiralia</taxon>
        <taxon>Lophotrochozoa</taxon>
        <taxon>Mollusca</taxon>
        <taxon>Bivalvia</taxon>
        <taxon>Autobranchia</taxon>
        <taxon>Heteroconchia</taxon>
        <taxon>Palaeoheterodonta</taxon>
        <taxon>Unionida</taxon>
        <taxon>Unionoidea</taxon>
        <taxon>Unionidae</taxon>
        <taxon>Unioninae</taxon>
        <taxon>Sinanodonta</taxon>
    </lineage>
</organism>
<feature type="domain" description="EGF-like" evidence="17">
    <location>
        <begin position="293"/>
        <end position="329"/>
    </location>
</feature>
<name>A0ABD3TJH8_SINWO</name>
<dbReference type="PROSITE" id="PS01187">
    <property type="entry name" value="EGF_CA"/>
    <property type="match status" value="7"/>
</dbReference>
<dbReference type="PANTHER" id="PTHR24039:SF53">
    <property type="entry name" value="EGF-LIKE DOMAIN-CONTAINING PROTEIN"/>
    <property type="match status" value="1"/>
</dbReference>
<keyword evidence="7" id="KW-0084">Basement membrane</keyword>
<feature type="region of interest" description="Disordered" evidence="15">
    <location>
        <begin position="2097"/>
        <end position="2116"/>
    </location>
</feature>
<dbReference type="InterPro" id="IPR001881">
    <property type="entry name" value="EGF-like_Ca-bd_dom"/>
</dbReference>
<dbReference type="PROSITE" id="PS50856">
    <property type="entry name" value="AMOP"/>
    <property type="match status" value="1"/>
</dbReference>
<dbReference type="InterPro" id="IPR011042">
    <property type="entry name" value="6-blade_b-propeller_TolB-like"/>
</dbReference>
<dbReference type="InterPro" id="IPR056619">
    <property type="entry name" value="C8-3_MUC4"/>
</dbReference>
<comment type="caution">
    <text evidence="13">Lacks conserved residue(s) required for the propagation of feature annotation.</text>
</comment>
<feature type="non-terminal residue" evidence="20">
    <location>
        <position position="2166"/>
    </location>
</feature>
<dbReference type="InterPro" id="IPR000742">
    <property type="entry name" value="EGF"/>
</dbReference>
<keyword evidence="11 13" id="KW-1015">Disulfide bond</keyword>
<dbReference type="GO" id="GO:0005604">
    <property type="term" value="C:basement membrane"/>
    <property type="evidence" value="ECO:0007669"/>
    <property type="project" value="UniProtKB-SubCell"/>
</dbReference>
<keyword evidence="12" id="KW-0325">Glycoprotein</keyword>
<feature type="domain" description="EGF-like" evidence="17">
    <location>
        <begin position="1288"/>
        <end position="1326"/>
    </location>
</feature>
<dbReference type="PANTHER" id="PTHR24039">
    <property type="entry name" value="FIBRILLIN-RELATED"/>
    <property type="match status" value="1"/>
</dbReference>
<evidence type="ECO:0000313" key="21">
    <source>
        <dbReference type="Proteomes" id="UP001634394"/>
    </source>
</evidence>
<feature type="disulfide bond" evidence="13">
    <location>
        <begin position="319"/>
        <end position="328"/>
    </location>
</feature>
<feature type="domain" description="VWFD" evidence="19">
    <location>
        <begin position="743"/>
        <end position="948"/>
    </location>
</feature>
<dbReference type="SMART" id="SM00216">
    <property type="entry name" value="VWD"/>
    <property type="match status" value="1"/>
</dbReference>
<keyword evidence="7" id="KW-0272">Extracellular matrix</keyword>
<feature type="disulfide bond" evidence="13">
    <location>
        <begin position="357"/>
        <end position="366"/>
    </location>
</feature>
<dbReference type="FunFam" id="2.10.25.10:FF:000038">
    <property type="entry name" value="Fibrillin 2"/>
    <property type="match status" value="1"/>
</dbReference>
<evidence type="ECO:0000259" key="19">
    <source>
        <dbReference type="PROSITE" id="PS51233"/>
    </source>
</evidence>
<evidence type="ECO:0000313" key="20">
    <source>
        <dbReference type="EMBL" id="KAL3836503.1"/>
    </source>
</evidence>
<evidence type="ECO:0000256" key="14">
    <source>
        <dbReference type="PROSITE-ProRule" id="PRU00461"/>
    </source>
</evidence>
<comment type="subcellular location">
    <subcellularLocation>
        <location evidence="2">Membrane</location>
    </subcellularLocation>
    <subcellularLocation>
        <location evidence="1">Secreted</location>
        <location evidence="1">Extracellular space</location>
        <location evidence="1">Extracellular matrix</location>
        <location evidence="1">Basement membrane</location>
    </subcellularLocation>
</comment>
<dbReference type="SUPFAM" id="SSF57184">
    <property type="entry name" value="Growth factor receptor domain"/>
    <property type="match status" value="3"/>
</dbReference>
<dbReference type="SMART" id="SM00181">
    <property type="entry name" value="EGF"/>
    <property type="match status" value="20"/>
</dbReference>
<keyword evidence="6" id="KW-0677">Repeat</keyword>
<evidence type="ECO:0000256" key="10">
    <source>
        <dbReference type="ARBA" id="ARBA00023136"/>
    </source>
</evidence>
<evidence type="ECO:0000256" key="4">
    <source>
        <dbReference type="ARBA" id="ARBA00022692"/>
    </source>
</evidence>
<dbReference type="InterPro" id="IPR049883">
    <property type="entry name" value="NOTCH1_EGF-like"/>
</dbReference>
<dbReference type="PROSITE" id="PS51120">
    <property type="entry name" value="LDLRB"/>
    <property type="match status" value="1"/>
</dbReference>
<evidence type="ECO:0000256" key="6">
    <source>
        <dbReference type="ARBA" id="ARBA00022737"/>
    </source>
</evidence>
<dbReference type="PROSITE" id="PS01186">
    <property type="entry name" value="EGF_2"/>
    <property type="match status" value="7"/>
</dbReference>
<evidence type="ECO:0000256" key="11">
    <source>
        <dbReference type="ARBA" id="ARBA00023157"/>
    </source>
</evidence>
<dbReference type="InterPro" id="IPR003886">
    <property type="entry name" value="NIDO_dom"/>
</dbReference>
<reference evidence="20 21" key="1">
    <citation type="submission" date="2024-11" db="EMBL/GenBank/DDBJ databases">
        <title>Chromosome-level genome assembly of the freshwater bivalve Anodonta woodiana.</title>
        <authorList>
            <person name="Chen X."/>
        </authorList>
    </citation>
    <scope>NUCLEOTIDE SEQUENCE [LARGE SCALE GENOMIC DNA]</scope>
    <source>
        <strain evidence="20">MN2024</strain>
        <tissue evidence="20">Gills</tissue>
    </source>
</reference>
<evidence type="ECO:0000256" key="1">
    <source>
        <dbReference type="ARBA" id="ARBA00004302"/>
    </source>
</evidence>
<proteinExistence type="predicted"/>
<evidence type="ECO:0000256" key="3">
    <source>
        <dbReference type="ARBA" id="ARBA00022536"/>
    </source>
</evidence>
<sequence length="2166" mass="241204">MDINTTSYERIPLEKEIYAPHDIDYDPVDGIIFWTDLGKKQISSASIYGRNQMILHSSKGDGMYRIAVDALSRLLFYTNYGIIGCLSFDGSLQKTVINSSLVKGAIVTDSLNGIIFWTNIGTTPRIEKCNYDGTNRQELINTGLDHPIGLAVDVIAGVIYWGDIIEDETVWIERANTDGSNRQRIYQAQVRPQFIGIALFQSYVYFTHWETNHVTRMGKDGSDPVSMGMIPNARCFSDIHVYKDGESQPSINGCSNRPSGCTHFCFPTPGGSKKCACSDDMILQSDGQTCGKYMDGCFNFPCEHGGTCSNSNGNYSCKCPTGWQGKNCSDDIDECIFVPCGHGGTCSNFNGGYMCNCPIGWEGKNCSDGYIFSYGEDVGDKVLLANDDACGEPLTILPIPIFGRKYDTLYVCSNGLVSFQWDYVNPNPSSDIKSYLGYSFLAPYYTDLDINKNDTKGNIFYQLYDIIRDKRLMNNSNVLYVQRILDDLEGVKEFHATVIFIVTWYNISPYPANERGHESVSFQLVLTSDGTNTFVLYRYFPGEMKLRRNDVLIGYHFSTGEFKVHLNSFKMEALDIDQNTDTNGVAGFLLYRLTPVGSTISNFDLQCLEWYESNKPYKPEYERKSKEMPECPCNSRWIAFDPWLSASQQLAVNAVNTSCFIAAPCKKFQPHGKICCFDTTTGEWLSYAPRARGFSKFHPITRKKDFESEDIQMKNICCEQSDYCHLYYALRPVGECYSKFPYNSALSWGDPHIETLDTKQYTFNGWGEFTLLSVTTENTSFILQGRTDKATTNEGMAVDSTSFTAFAARYNNESSIHVEMNAERTGTYVYGNGIDYSLDFANLRKDFIVSTETLTLSRSNDTNALKVIFALTGEPISLIISVGAEMLALGITLPPIFKNKTKGLLGNYDGNPSNDFVYPNGTRLAENATEKEIFYFGLSWSIQDAESVFKYPKEKGHADFHHGNFTPKYLGEATESELREASKRCGNNTACVYDFILTKNEQVAENTKDVGEQALKEKEETANTNPSIESNATSTLYVKMNQTINLKFQALDDGPVTFLFERNTVEAEFTYSDTKSAEANVTIYRDDQCDLSVTAKDTQGYYAPAINIDFVLCDGCSGHGSCDYHSFQTNNKSCSMKKAKCICDPYWEGTSCQFDFDGCRGRPCSSDRNCSDVEASIHKKSGVAFRCSPCPEGFLENDYKCLDIDECEEGEDNCDQNCTNDVGYYTCGCFDGFEYNAMLETCIQTEIPNVCKSINCSQTAGCTSFNKTAKCFCDKGLQLTSEGTTCEDIDECISNPCSQTCINFNGGFSCNCYQGYTLGKDKRTCVECKYPKYGKDCSETCQCGSHGLECNHIKGCVCDYGWRGRNCDKDIDECFENPDRCGNSYEVCENFPGSFTCRCKSGFERSGDGTCQDIDECSNPELNKCSQLCINNPGGFTCKCKQGYIIHPNNSNECIDVNECEIGKSECEQICENVPGQFNCYCHYGYRLLSDRRTCVKEGNLCALFGNVTCRHICLVENEKLKCECKNGYTLTADNRTCQDINECLRNISNCSQPLNCLNMEGSFSCFCDEGYWLDNDGITCQECDEFHFGKNCVNECKCGIGMEKCDIKEGCICKSGWNGSHCDTDINECENAHVCSGKKTVCINTLGSHLCVCDKGYIRENNTIDCTDVNECQDPSFNDCDQVCNNTDGSYMCSCNKGFISQRTRCIARIECLQNETTYCESKGAQCALINGVVLCQCSRGLQWNDATKACIDIIDCDSKARCSQICKEEIGGYSCECSDGFLLLEDTYTCTECDNNTFGSGCNQTCQCIVENAANARQACNHINGTCICKIGWQDMCDEDIDECKLNPSICSKIPNTGCLNTIGSYECSCLRGHILQNGLCVTDGDIPVPMTITMNVNVSDSLNLDVMVTYQYLSNAAQIMLEAFYSKRMGGNLGKIIITSLARGSLIVAYRMYVRNAPEVVANLTMTNVELAFIASLTFENVSVLVTRVTMNELEVPSHPSDDDLCRLYQHSFVGCSDGYECKVIYGIPSCKELPIPPTDDFYKIIAVATSVPIGVLAVSAIIVVVCLRRKRHNKADGEYEDIDSSLHQGKSSVSSVLTRSVPPNLSSKTRTMNPGLSLSNSYSSEDHYFDLNVGESWQTAAASLNQKFPFRIKRPDVTKYPD</sequence>
<dbReference type="GO" id="GO:0016020">
    <property type="term" value="C:membrane"/>
    <property type="evidence" value="ECO:0007669"/>
    <property type="project" value="UniProtKB-SubCell"/>
</dbReference>
<dbReference type="Pfam" id="PF12662">
    <property type="entry name" value="cEGF"/>
    <property type="match status" value="1"/>
</dbReference>
<feature type="domain" description="EGF-like" evidence="17">
    <location>
        <begin position="1626"/>
        <end position="1664"/>
    </location>
</feature>
<evidence type="ECO:0000256" key="8">
    <source>
        <dbReference type="ARBA" id="ARBA00022889"/>
    </source>
</evidence>
<evidence type="ECO:0000256" key="9">
    <source>
        <dbReference type="ARBA" id="ARBA00022989"/>
    </source>
</evidence>
<evidence type="ECO:0000259" key="17">
    <source>
        <dbReference type="PROSITE" id="PS50026"/>
    </source>
</evidence>
<evidence type="ECO:0000256" key="16">
    <source>
        <dbReference type="SAM" id="Phobius"/>
    </source>
</evidence>
<dbReference type="PROSITE" id="PS50026">
    <property type="entry name" value="EGF_3"/>
    <property type="match status" value="6"/>
</dbReference>
<feature type="domain" description="AMOP" evidence="18">
    <location>
        <begin position="599"/>
        <end position="731"/>
    </location>
</feature>
<dbReference type="PRINTS" id="PR01983">
    <property type="entry name" value="NOTCH"/>
</dbReference>
<keyword evidence="10 16" id="KW-0472">Membrane</keyword>
<dbReference type="GO" id="GO:0007155">
    <property type="term" value="P:cell adhesion"/>
    <property type="evidence" value="ECO:0007669"/>
    <property type="project" value="UniProtKB-KW"/>
</dbReference>
<dbReference type="FunFam" id="2.10.25.10:FF:000005">
    <property type="entry name" value="Fibrillin 2"/>
    <property type="match status" value="1"/>
</dbReference>
<dbReference type="InterPro" id="IPR009030">
    <property type="entry name" value="Growth_fac_rcpt_cys_sf"/>
</dbReference>
<accession>A0ABD3TJH8</accession>
<evidence type="ECO:0000256" key="7">
    <source>
        <dbReference type="ARBA" id="ARBA00022869"/>
    </source>
</evidence>
<dbReference type="SUPFAM" id="SSF57196">
    <property type="entry name" value="EGF/Laminin"/>
    <property type="match status" value="6"/>
</dbReference>
<dbReference type="InterPro" id="IPR026823">
    <property type="entry name" value="cEGF"/>
</dbReference>
<gene>
    <name evidence="20" type="ORF">ACJMK2_021929</name>
</gene>
<dbReference type="InterPro" id="IPR001846">
    <property type="entry name" value="VWF_type-D"/>
</dbReference>
<dbReference type="FunFam" id="2.10.25.10:FF:000173">
    <property type="entry name" value="Neurogenic locus notch protein 2"/>
    <property type="match status" value="2"/>
</dbReference>
<dbReference type="EMBL" id="JBJQND010000018">
    <property type="protein sequence ID" value="KAL3836503.1"/>
    <property type="molecule type" value="Genomic_DNA"/>
</dbReference>
<dbReference type="Proteomes" id="UP001634394">
    <property type="component" value="Unassembled WGS sequence"/>
</dbReference>
<dbReference type="SMART" id="SM00135">
    <property type="entry name" value="LY"/>
    <property type="match status" value="5"/>
</dbReference>
<dbReference type="SMART" id="SM00539">
    <property type="entry name" value="NIDO"/>
    <property type="match status" value="1"/>
</dbReference>
<dbReference type="InterPro" id="IPR018097">
    <property type="entry name" value="EGF_Ca-bd_CS"/>
</dbReference>
<evidence type="ECO:0000256" key="13">
    <source>
        <dbReference type="PROSITE-ProRule" id="PRU00076"/>
    </source>
</evidence>
<evidence type="ECO:0000256" key="5">
    <source>
        <dbReference type="ARBA" id="ARBA00022729"/>
    </source>
</evidence>
<dbReference type="PROSITE" id="PS00022">
    <property type="entry name" value="EGF_1"/>
    <property type="match status" value="2"/>
</dbReference>